<name>A0A8X7Q505_BRACI</name>
<gene>
    <name evidence="1" type="ORF">Bca52824_069801</name>
</gene>
<dbReference type="Proteomes" id="UP000886595">
    <property type="component" value="Unassembled WGS sequence"/>
</dbReference>
<proteinExistence type="predicted"/>
<evidence type="ECO:0000313" key="1">
    <source>
        <dbReference type="EMBL" id="KAG2262722.1"/>
    </source>
</evidence>
<organism evidence="1 2">
    <name type="scientific">Brassica carinata</name>
    <name type="common">Ethiopian mustard</name>
    <name type="synonym">Abyssinian cabbage</name>
    <dbReference type="NCBI Taxonomy" id="52824"/>
    <lineage>
        <taxon>Eukaryota</taxon>
        <taxon>Viridiplantae</taxon>
        <taxon>Streptophyta</taxon>
        <taxon>Embryophyta</taxon>
        <taxon>Tracheophyta</taxon>
        <taxon>Spermatophyta</taxon>
        <taxon>Magnoliopsida</taxon>
        <taxon>eudicotyledons</taxon>
        <taxon>Gunneridae</taxon>
        <taxon>Pentapetalae</taxon>
        <taxon>rosids</taxon>
        <taxon>malvids</taxon>
        <taxon>Brassicales</taxon>
        <taxon>Brassicaceae</taxon>
        <taxon>Brassiceae</taxon>
        <taxon>Brassica</taxon>
    </lineage>
</organism>
<sequence>MLPKEEINDRVLVNFDAIDRYDTLAFVISVSSRFSAKDVWQGTQLLGSDSSAAMELLRRSVTPVGHAAILAAIQRYAPGLIPSTYGSDRLNLLRQLEQVKQMQNETEPEEETEP</sequence>
<reference evidence="1 2" key="1">
    <citation type="submission" date="2020-02" db="EMBL/GenBank/DDBJ databases">
        <authorList>
            <person name="Ma Q."/>
            <person name="Huang Y."/>
            <person name="Song X."/>
            <person name="Pei D."/>
        </authorList>
    </citation>
    <scope>NUCLEOTIDE SEQUENCE [LARGE SCALE GENOMIC DNA]</scope>
    <source>
        <strain evidence="1">Sxm20200214</strain>
        <tissue evidence="1">Leaf</tissue>
    </source>
</reference>
<accession>A0A8X7Q505</accession>
<evidence type="ECO:0000313" key="2">
    <source>
        <dbReference type="Proteomes" id="UP000886595"/>
    </source>
</evidence>
<dbReference type="AlphaFoldDB" id="A0A8X7Q505"/>
<protein>
    <submittedName>
        <fullName evidence="1">Uncharacterized protein</fullName>
    </submittedName>
</protein>
<dbReference type="OrthoDB" id="1717037at2759"/>
<comment type="caution">
    <text evidence="1">The sequence shown here is derived from an EMBL/GenBank/DDBJ whole genome shotgun (WGS) entry which is preliminary data.</text>
</comment>
<dbReference type="EMBL" id="JAAMPC010000014">
    <property type="protein sequence ID" value="KAG2262722.1"/>
    <property type="molecule type" value="Genomic_DNA"/>
</dbReference>
<keyword evidence="2" id="KW-1185">Reference proteome</keyword>